<protein>
    <submittedName>
        <fullName evidence="2">Polymer-forming cytoskeletal protein</fullName>
    </submittedName>
</protein>
<dbReference type="RefSeq" id="WP_264433119.1">
    <property type="nucleotide sequence ID" value="NZ_CP081495.1"/>
</dbReference>
<organism evidence="2 3">
    <name type="scientific">Flavobacterium agricola</name>
    <dbReference type="NCBI Taxonomy" id="2870839"/>
    <lineage>
        <taxon>Bacteria</taxon>
        <taxon>Pseudomonadati</taxon>
        <taxon>Bacteroidota</taxon>
        <taxon>Flavobacteriia</taxon>
        <taxon>Flavobacteriales</taxon>
        <taxon>Flavobacteriaceae</taxon>
        <taxon>Flavobacterium</taxon>
    </lineage>
</organism>
<comment type="similarity">
    <text evidence="1">Belongs to the bactofilin family.</text>
</comment>
<sequence>MFKKGEPNATENLGKTNRIVYATEIKGDITSEADFRLDGLLHGNFTCKGRLVIGAQGKLVGDIKCANLDIEGVFEGTAIVDALITLRTSAVVTGHLKMKNLVVEQGAKVNSTCEMHAEAQNTKTAEKGEKK</sequence>
<evidence type="ECO:0000313" key="3">
    <source>
        <dbReference type="Proteomes" id="UP001163328"/>
    </source>
</evidence>
<dbReference type="PANTHER" id="PTHR35024">
    <property type="entry name" value="HYPOTHETICAL CYTOSOLIC PROTEIN"/>
    <property type="match status" value="1"/>
</dbReference>
<keyword evidence="3" id="KW-1185">Reference proteome</keyword>
<name>A0ABY6LX83_9FLAO</name>
<evidence type="ECO:0000256" key="1">
    <source>
        <dbReference type="ARBA" id="ARBA00044755"/>
    </source>
</evidence>
<dbReference type="Proteomes" id="UP001163328">
    <property type="component" value="Chromosome"/>
</dbReference>
<reference evidence="2" key="1">
    <citation type="submission" date="2021-08" db="EMBL/GenBank/DDBJ databases">
        <title>Flavobacterium sp. strain CC-SYL302.</title>
        <authorList>
            <person name="Lin S.-Y."/>
            <person name="Lee T.-H."/>
            <person name="Young C.-C."/>
        </authorList>
    </citation>
    <scope>NUCLEOTIDE SEQUENCE</scope>
    <source>
        <strain evidence="2">CC-SYL302</strain>
    </source>
</reference>
<dbReference type="InterPro" id="IPR007607">
    <property type="entry name" value="BacA/B"/>
</dbReference>
<proteinExistence type="inferred from homology"/>
<gene>
    <name evidence="2" type="ORF">K5I29_10345</name>
</gene>
<accession>A0ABY6LX83</accession>
<dbReference type="EMBL" id="CP081495">
    <property type="protein sequence ID" value="UYW00896.1"/>
    <property type="molecule type" value="Genomic_DNA"/>
</dbReference>
<dbReference type="PANTHER" id="PTHR35024:SF4">
    <property type="entry name" value="POLYMER-FORMING CYTOSKELETAL PROTEIN"/>
    <property type="match status" value="1"/>
</dbReference>
<dbReference type="Pfam" id="PF04519">
    <property type="entry name" value="Bactofilin"/>
    <property type="match status" value="1"/>
</dbReference>
<evidence type="ECO:0000313" key="2">
    <source>
        <dbReference type="EMBL" id="UYW00896.1"/>
    </source>
</evidence>